<organism evidence="2 3">
    <name type="scientific">Octadecabacter ascidiaceicola</name>
    <dbReference type="NCBI Taxonomy" id="1655543"/>
    <lineage>
        <taxon>Bacteria</taxon>
        <taxon>Pseudomonadati</taxon>
        <taxon>Pseudomonadota</taxon>
        <taxon>Alphaproteobacteria</taxon>
        <taxon>Rhodobacterales</taxon>
        <taxon>Roseobacteraceae</taxon>
        <taxon>Octadecabacter</taxon>
    </lineage>
</organism>
<evidence type="ECO:0000313" key="2">
    <source>
        <dbReference type="EMBL" id="SMX39941.1"/>
    </source>
</evidence>
<dbReference type="OrthoDB" id="7727934at2"/>
<evidence type="ECO:0000256" key="1">
    <source>
        <dbReference type="SAM" id="SignalP"/>
    </source>
</evidence>
<feature type="signal peptide" evidence="1">
    <location>
        <begin position="1"/>
        <end position="20"/>
    </location>
</feature>
<protein>
    <submittedName>
        <fullName evidence="2">Uncharacterized protein</fullName>
    </submittedName>
</protein>
<name>A0A238KAQ2_9RHOB</name>
<feature type="chain" id="PRO_5012398761" evidence="1">
    <location>
        <begin position="21"/>
        <end position="121"/>
    </location>
</feature>
<reference evidence="3" key="1">
    <citation type="submission" date="2017-05" db="EMBL/GenBank/DDBJ databases">
        <authorList>
            <person name="Rodrigo-Torres L."/>
            <person name="Arahal R. D."/>
            <person name="Lucena T."/>
        </authorList>
    </citation>
    <scope>NUCLEOTIDE SEQUENCE [LARGE SCALE GENOMIC DNA]</scope>
    <source>
        <strain evidence="3">CECT 8868</strain>
    </source>
</reference>
<keyword evidence="1" id="KW-0732">Signal</keyword>
<dbReference type="EMBL" id="FXYD01000003">
    <property type="protein sequence ID" value="SMX39941.1"/>
    <property type="molecule type" value="Genomic_DNA"/>
</dbReference>
<gene>
    <name evidence="2" type="ORF">OCA8868_02201</name>
</gene>
<accession>A0A238KAQ2</accession>
<evidence type="ECO:0000313" key="3">
    <source>
        <dbReference type="Proteomes" id="UP000203464"/>
    </source>
</evidence>
<dbReference type="RefSeq" id="WP_093996584.1">
    <property type="nucleotide sequence ID" value="NZ_FXYD01000003.1"/>
</dbReference>
<keyword evidence="3" id="KW-1185">Reference proteome</keyword>
<proteinExistence type="predicted"/>
<dbReference type="Proteomes" id="UP000203464">
    <property type="component" value="Unassembled WGS sequence"/>
</dbReference>
<sequence>MGRRFASALALTFVPALAVATPYDGTYRQNANSECQLVGVDGGSLKIDDGIFYGVEMECRMTRPVTVVSMDATLYTMRCSGSDQIWTERAMVMNDAEVEGGIIMIWDGYAFRYSRCNEPTE</sequence>
<dbReference type="AlphaFoldDB" id="A0A238KAQ2"/>